<dbReference type="VEuPathDB" id="FungiDB:PADG_01148"/>
<keyword evidence="3" id="KW-1185">Reference proteome</keyword>
<dbReference type="HOGENOM" id="CLU_2483964_0_0_1"/>
<sequence length="87" mass="9282">MLSAAKTTIQPTSGPQLPKPASSHQGIPSEILEGLASLIDPGPRKGFGSVPVDFLQKMEPKRSKTEPGMSFPSPQNWPKGGKKEQSQ</sequence>
<name>C1FZC2_PARBD</name>
<accession>C1FZC2</accession>
<feature type="compositionally biased region" description="Basic and acidic residues" evidence="1">
    <location>
        <begin position="56"/>
        <end position="65"/>
    </location>
</feature>
<dbReference type="GeneID" id="22580865"/>
<protein>
    <submittedName>
        <fullName evidence="2">Uncharacterized protein</fullName>
    </submittedName>
</protein>
<organism evidence="2 3">
    <name type="scientific">Paracoccidioides brasiliensis (strain Pb18)</name>
    <dbReference type="NCBI Taxonomy" id="502780"/>
    <lineage>
        <taxon>Eukaryota</taxon>
        <taxon>Fungi</taxon>
        <taxon>Dikarya</taxon>
        <taxon>Ascomycota</taxon>
        <taxon>Pezizomycotina</taxon>
        <taxon>Eurotiomycetes</taxon>
        <taxon>Eurotiomycetidae</taxon>
        <taxon>Onygenales</taxon>
        <taxon>Ajellomycetaceae</taxon>
        <taxon>Paracoccidioides</taxon>
    </lineage>
</organism>
<feature type="region of interest" description="Disordered" evidence="1">
    <location>
        <begin position="1"/>
        <end position="28"/>
    </location>
</feature>
<dbReference type="EMBL" id="KN275957">
    <property type="protein sequence ID" value="EEH44859.2"/>
    <property type="molecule type" value="Genomic_DNA"/>
</dbReference>
<gene>
    <name evidence="2" type="ORF">PADG_01148</name>
</gene>
<evidence type="ECO:0000313" key="3">
    <source>
        <dbReference type="Proteomes" id="UP000001628"/>
    </source>
</evidence>
<dbReference type="AlphaFoldDB" id="C1FZC2"/>
<dbReference type="KEGG" id="pbn:PADG_01148"/>
<proteinExistence type="predicted"/>
<feature type="compositionally biased region" description="Polar residues" evidence="1">
    <location>
        <begin position="1"/>
        <end position="15"/>
    </location>
</feature>
<evidence type="ECO:0000256" key="1">
    <source>
        <dbReference type="SAM" id="MobiDB-lite"/>
    </source>
</evidence>
<feature type="region of interest" description="Disordered" evidence="1">
    <location>
        <begin position="56"/>
        <end position="87"/>
    </location>
</feature>
<dbReference type="InParanoid" id="C1FZC2"/>
<evidence type="ECO:0000313" key="2">
    <source>
        <dbReference type="EMBL" id="EEH44859.2"/>
    </source>
</evidence>
<reference evidence="2 3" key="1">
    <citation type="journal article" date="2011" name="PLoS Genet.">
        <title>Comparative genomic analysis of human fungal pathogens causing paracoccidioidomycosis.</title>
        <authorList>
            <person name="Desjardins C.A."/>
            <person name="Champion M.D."/>
            <person name="Holder J.W."/>
            <person name="Muszewska A."/>
            <person name="Goldberg J."/>
            <person name="Bailao A.M."/>
            <person name="Brigido M.M."/>
            <person name="Ferreira M.E."/>
            <person name="Garcia A.M."/>
            <person name="Grynberg M."/>
            <person name="Gujja S."/>
            <person name="Heiman D.I."/>
            <person name="Henn M.R."/>
            <person name="Kodira C.D."/>
            <person name="Leon-Narvaez H."/>
            <person name="Longo L.V."/>
            <person name="Ma L.J."/>
            <person name="Malavazi I."/>
            <person name="Matsuo A.L."/>
            <person name="Morais F.V."/>
            <person name="Pereira M."/>
            <person name="Rodriguez-Brito S."/>
            <person name="Sakthikumar S."/>
            <person name="Salem-Izacc S.M."/>
            <person name="Sykes S.M."/>
            <person name="Teixeira M.M."/>
            <person name="Vallejo M.C."/>
            <person name="Walter M.E."/>
            <person name="Yandava C."/>
            <person name="Young S."/>
            <person name="Zeng Q."/>
            <person name="Zucker J."/>
            <person name="Felipe M.S."/>
            <person name="Goldman G.H."/>
            <person name="Haas B.J."/>
            <person name="McEwen J.G."/>
            <person name="Nino-Vega G."/>
            <person name="Puccia R."/>
            <person name="San-Blas G."/>
            <person name="Soares C.M."/>
            <person name="Birren B.W."/>
            <person name="Cuomo C.A."/>
        </authorList>
    </citation>
    <scope>NUCLEOTIDE SEQUENCE [LARGE SCALE GENOMIC DNA]</scope>
    <source>
        <strain evidence="2 3">Pb18</strain>
    </source>
</reference>
<dbReference type="RefSeq" id="XP_010756141.1">
    <property type="nucleotide sequence ID" value="XM_010757839.1"/>
</dbReference>
<dbReference type="Proteomes" id="UP000001628">
    <property type="component" value="Unassembled WGS sequence"/>
</dbReference>